<evidence type="ECO:0000313" key="1">
    <source>
        <dbReference type="EMBL" id="MDA0165467.1"/>
    </source>
</evidence>
<proteinExistence type="predicted"/>
<dbReference type="Gene3D" id="1.10.150.240">
    <property type="entry name" value="Putative phosphatase, domain 2"/>
    <property type="match status" value="1"/>
</dbReference>
<evidence type="ECO:0000313" key="2">
    <source>
        <dbReference type="Proteomes" id="UP001149140"/>
    </source>
</evidence>
<dbReference type="Pfam" id="PF00702">
    <property type="entry name" value="Hydrolase"/>
    <property type="match status" value="1"/>
</dbReference>
<gene>
    <name evidence="1" type="ORF">OM076_34680</name>
</gene>
<dbReference type="RefSeq" id="WP_270044726.1">
    <property type="nucleotide sequence ID" value="NZ_JAPDOD010000047.1"/>
</dbReference>
<dbReference type="PANTHER" id="PTHR47829">
    <property type="entry name" value="HYDROLASE, PUTATIVE (AFU_ORTHOLOGUE AFUA_1G12880)-RELATED"/>
    <property type="match status" value="1"/>
</dbReference>
<dbReference type="Gene3D" id="3.40.50.1000">
    <property type="entry name" value="HAD superfamily/HAD-like"/>
    <property type="match status" value="1"/>
</dbReference>
<dbReference type="PANTHER" id="PTHR47829:SF1">
    <property type="entry name" value="HAD FAMILY PHOSPHATASE"/>
    <property type="match status" value="1"/>
</dbReference>
<dbReference type="NCBIfam" id="TIGR01509">
    <property type="entry name" value="HAD-SF-IA-v3"/>
    <property type="match status" value="1"/>
</dbReference>
<dbReference type="SUPFAM" id="SSF56784">
    <property type="entry name" value="HAD-like"/>
    <property type="match status" value="1"/>
</dbReference>
<sequence>MALLIDWGGVLTTSMMGSFEAFARREGVDVRAAFRDDTAAREALIELETGQIDIATFEVRLGAALSVDPTDLAQRLTQDVRPDVEMRDAVKALHDRGVPTALVSNSWRADDYDVDELFDVIVLSGSLGIRKPDPRIYVIAAERLGVAPERCVFVDDLGGNLKPAKALGMATIRHTSAALTIPEMERLLSPSSPS</sequence>
<accession>A0A9X3S5C4</accession>
<protein>
    <submittedName>
        <fullName evidence="1">HAD family phosphatase</fullName>
    </submittedName>
</protein>
<dbReference type="InterPro" id="IPR036412">
    <property type="entry name" value="HAD-like_sf"/>
</dbReference>
<keyword evidence="2" id="KW-1185">Reference proteome</keyword>
<dbReference type="InterPro" id="IPR023214">
    <property type="entry name" value="HAD_sf"/>
</dbReference>
<dbReference type="CDD" id="cd02603">
    <property type="entry name" value="HAD_sEH-N_like"/>
    <property type="match status" value="1"/>
</dbReference>
<reference evidence="1" key="1">
    <citation type="submission" date="2022-10" db="EMBL/GenBank/DDBJ databases">
        <title>The WGS of Solirubrobacter ginsenosidimutans DSM 21036.</title>
        <authorList>
            <person name="Jiang Z."/>
        </authorList>
    </citation>
    <scope>NUCLEOTIDE SEQUENCE</scope>
    <source>
        <strain evidence="1">DSM 21036</strain>
    </source>
</reference>
<dbReference type="EMBL" id="JAPDOD010000047">
    <property type="protein sequence ID" value="MDA0165467.1"/>
    <property type="molecule type" value="Genomic_DNA"/>
</dbReference>
<dbReference type="SFLD" id="SFLDG01129">
    <property type="entry name" value="C1.5:_HAD__Beta-PGM__Phosphata"/>
    <property type="match status" value="1"/>
</dbReference>
<name>A0A9X3S5C4_9ACTN</name>
<dbReference type="InterPro" id="IPR052898">
    <property type="entry name" value="ACAD10-like"/>
</dbReference>
<dbReference type="AlphaFoldDB" id="A0A9X3S5C4"/>
<organism evidence="1 2">
    <name type="scientific">Solirubrobacter ginsenosidimutans</name>
    <dbReference type="NCBI Taxonomy" id="490573"/>
    <lineage>
        <taxon>Bacteria</taxon>
        <taxon>Bacillati</taxon>
        <taxon>Actinomycetota</taxon>
        <taxon>Thermoleophilia</taxon>
        <taxon>Solirubrobacterales</taxon>
        <taxon>Solirubrobacteraceae</taxon>
        <taxon>Solirubrobacter</taxon>
    </lineage>
</organism>
<dbReference type="Proteomes" id="UP001149140">
    <property type="component" value="Unassembled WGS sequence"/>
</dbReference>
<dbReference type="InterPro" id="IPR023198">
    <property type="entry name" value="PGP-like_dom2"/>
</dbReference>
<dbReference type="InterPro" id="IPR006439">
    <property type="entry name" value="HAD-SF_hydro_IA"/>
</dbReference>
<comment type="caution">
    <text evidence="1">The sequence shown here is derived from an EMBL/GenBank/DDBJ whole genome shotgun (WGS) entry which is preliminary data.</text>
</comment>
<dbReference type="SFLD" id="SFLDS00003">
    <property type="entry name" value="Haloacid_Dehalogenase"/>
    <property type="match status" value="1"/>
</dbReference>